<dbReference type="RefSeq" id="WP_132876965.1">
    <property type="nucleotide sequence ID" value="NZ_SLXQ01000003.1"/>
</dbReference>
<feature type="domain" description="HTH cro/C1-type" evidence="1">
    <location>
        <begin position="17"/>
        <end position="69"/>
    </location>
</feature>
<dbReference type="EMBL" id="SLXQ01000003">
    <property type="protein sequence ID" value="TCP54203.1"/>
    <property type="molecule type" value="Genomic_DNA"/>
</dbReference>
<dbReference type="Pfam" id="PF19054">
    <property type="entry name" value="DUF5753"/>
    <property type="match status" value="1"/>
</dbReference>
<protein>
    <submittedName>
        <fullName evidence="2">Helix-turn-helix protein</fullName>
    </submittedName>
</protein>
<dbReference type="PROSITE" id="PS50943">
    <property type="entry name" value="HTH_CROC1"/>
    <property type="match status" value="1"/>
</dbReference>
<dbReference type="Gene3D" id="1.10.260.40">
    <property type="entry name" value="lambda repressor-like DNA-binding domains"/>
    <property type="match status" value="1"/>
</dbReference>
<proteinExistence type="predicted"/>
<keyword evidence="3" id="KW-1185">Reference proteome</keyword>
<evidence type="ECO:0000313" key="3">
    <source>
        <dbReference type="Proteomes" id="UP000294911"/>
    </source>
</evidence>
<dbReference type="SUPFAM" id="SSF47413">
    <property type="entry name" value="lambda repressor-like DNA-binding domains"/>
    <property type="match status" value="1"/>
</dbReference>
<evidence type="ECO:0000313" key="2">
    <source>
        <dbReference type="EMBL" id="TCP54203.1"/>
    </source>
</evidence>
<accession>A0A4R2QVV2</accession>
<dbReference type="GO" id="GO:0003677">
    <property type="term" value="F:DNA binding"/>
    <property type="evidence" value="ECO:0007669"/>
    <property type="project" value="InterPro"/>
</dbReference>
<dbReference type="AlphaFoldDB" id="A0A4R2QVV2"/>
<reference evidence="2 3" key="1">
    <citation type="submission" date="2019-03" db="EMBL/GenBank/DDBJ databases">
        <title>Genomic Encyclopedia of Type Strains, Phase IV (KMG-IV): sequencing the most valuable type-strain genomes for metagenomic binning, comparative biology and taxonomic classification.</title>
        <authorList>
            <person name="Goeker M."/>
        </authorList>
    </citation>
    <scope>NUCLEOTIDE SEQUENCE [LARGE SCALE GENOMIC DNA]</scope>
    <source>
        <strain evidence="2 3">DSM 45765</strain>
    </source>
</reference>
<dbReference type="InterPro" id="IPR043917">
    <property type="entry name" value="DUF5753"/>
</dbReference>
<evidence type="ECO:0000259" key="1">
    <source>
        <dbReference type="PROSITE" id="PS50943"/>
    </source>
</evidence>
<name>A0A4R2QVV2_9PSEU</name>
<dbReference type="CDD" id="cd00093">
    <property type="entry name" value="HTH_XRE"/>
    <property type="match status" value="1"/>
</dbReference>
<dbReference type="OrthoDB" id="3672921at2"/>
<dbReference type="Pfam" id="PF13560">
    <property type="entry name" value="HTH_31"/>
    <property type="match status" value="1"/>
</dbReference>
<dbReference type="SMART" id="SM00530">
    <property type="entry name" value="HTH_XRE"/>
    <property type="match status" value="1"/>
</dbReference>
<organism evidence="2 3">
    <name type="scientific">Tamaricihabitans halophyticus</name>
    <dbReference type="NCBI Taxonomy" id="1262583"/>
    <lineage>
        <taxon>Bacteria</taxon>
        <taxon>Bacillati</taxon>
        <taxon>Actinomycetota</taxon>
        <taxon>Actinomycetes</taxon>
        <taxon>Pseudonocardiales</taxon>
        <taxon>Pseudonocardiaceae</taxon>
        <taxon>Tamaricihabitans</taxon>
    </lineage>
</organism>
<gene>
    <name evidence="2" type="ORF">EV191_103246</name>
</gene>
<dbReference type="InterPro" id="IPR001387">
    <property type="entry name" value="Cro/C1-type_HTH"/>
</dbReference>
<sequence length="305" mass="33883">MDADFPTIRSRQLGDAMRQALRATGLSGKEFARKIGWDEARLSRYLSGKRTCPKLDLATFLGVCEVKGAERDRLLWLGEEANRPGLLQQFGTGLPKQLRILVDLEDNAEHVGDFQPNIVPGMLQTGEYARALLLEAGNDEPNEIDDRVAARLARQSLLSREKPIRFSYFIHELALRLAVGGPEVMSEQLHHLLRMAVRPNIELRIVPASRGGHAGIAGGFMLLDIVGFKPVVYLESQTASVFLEEPAEIATYRSMLGRLAETALDARQSKELIGNTAMELYPDGENSDDHARIEGRSLANQQLQR</sequence>
<dbReference type="Proteomes" id="UP000294911">
    <property type="component" value="Unassembled WGS sequence"/>
</dbReference>
<comment type="caution">
    <text evidence="2">The sequence shown here is derived from an EMBL/GenBank/DDBJ whole genome shotgun (WGS) entry which is preliminary data.</text>
</comment>
<dbReference type="InterPro" id="IPR010982">
    <property type="entry name" value="Lambda_DNA-bd_dom_sf"/>
</dbReference>